<feature type="signal peptide" evidence="1">
    <location>
        <begin position="1"/>
        <end position="32"/>
    </location>
</feature>
<keyword evidence="1" id="KW-0732">Signal</keyword>
<comment type="caution">
    <text evidence="2">The sequence shown here is derived from an EMBL/GenBank/DDBJ whole genome shotgun (WGS) entry which is preliminary data.</text>
</comment>
<dbReference type="InterPro" id="IPR006311">
    <property type="entry name" value="TAT_signal"/>
</dbReference>
<feature type="chain" id="PRO_5047242018" evidence="1">
    <location>
        <begin position="33"/>
        <end position="49"/>
    </location>
</feature>
<keyword evidence="3" id="KW-1185">Reference proteome</keyword>
<evidence type="ECO:0000256" key="1">
    <source>
        <dbReference type="SAM" id="SignalP"/>
    </source>
</evidence>
<protein>
    <submittedName>
        <fullName evidence="2">Uncharacterized protein</fullName>
    </submittedName>
</protein>
<organism evidence="2 3">
    <name type="scientific">Kocuria flava</name>
    <dbReference type="NCBI Taxonomy" id="446860"/>
    <lineage>
        <taxon>Bacteria</taxon>
        <taxon>Bacillati</taxon>
        <taxon>Actinomycetota</taxon>
        <taxon>Actinomycetes</taxon>
        <taxon>Micrococcales</taxon>
        <taxon>Micrococcaceae</taxon>
        <taxon>Kocuria</taxon>
    </lineage>
</organism>
<sequence>MIRKPTRRDVTFSLGVAALSAAFIGISAPAGAELDPAETVVSAPVQQQR</sequence>
<dbReference type="Proteomes" id="UP000321155">
    <property type="component" value="Unassembled WGS sequence"/>
</dbReference>
<evidence type="ECO:0000313" key="3">
    <source>
        <dbReference type="Proteomes" id="UP000321155"/>
    </source>
</evidence>
<dbReference type="EMBL" id="BJZR01000003">
    <property type="protein sequence ID" value="GEO90869.1"/>
    <property type="molecule type" value="Genomic_DNA"/>
</dbReference>
<dbReference type="PROSITE" id="PS51318">
    <property type="entry name" value="TAT"/>
    <property type="match status" value="1"/>
</dbReference>
<evidence type="ECO:0000313" key="2">
    <source>
        <dbReference type="EMBL" id="GEO90869.1"/>
    </source>
</evidence>
<accession>A0ABQ0X4Y0</accession>
<reference evidence="2 3" key="1">
    <citation type="submission" date="2019-07" db="EMBL/GenBank/DDBJ databases">
        <title>Whole genome shotgun sequence of Kocuria flava NBRC 107626.</title>
        <authorList>
            <person name="Hosoyama A."/>
            <person name="Uohara A."/>
            <person name="Ohji S."/>
            <person name="Ichikawa N."/>
        </authorList>
    </citation>
    <scope>NUCLEOTIDE SEQUENCE [LARGE SCALE GENOMIC DNA]</scope>
    <source>
        <strain evidence="2 3">NBRC 107626</strain>
    </source>
</reference>
<name>A0ABQ0X4Y0_9MICC</name>
<proteinExistence type="predicted"/>
<dbReference type="RefSeq" id="WP_157570911.1">
    <property type="nucleotide sequence ID" value="NZ_BJZR01000003.1"/>
</dbReference>
<gene>
    <name evidence="2" type="ORF">KFL01_01750</name>
</gene>